<feature type="domain" description="HRDC" evidence="1">
    <location>
        <begin position="141"/>
        <end position="221"/>
    </location>
</feature>
<evidence type="ECO:0000313" key="2">
    <source>
        <dbReference type="EMBL" id="CAH1205314.1"/>
    </source>
</evidence>
<dbReference type="Pfam" id="PF00570">
    <property type="entry name" value="HRDC"/>
    <property type="match status" value="1"/>
</dbReference>
<dbReference type="InterPro" id="IPR002121">
    <property type="entry name" value="HRDC_dom"/>
</dbReference>
<dbReference type="InterPro" id="IPR044876">
    <property type="entry name" value="HRDC_dom_sf"/>
</dbReference>
<evidence type="ECO:0000313" key="3">
    <source>
        <dbReference type="Proteomes" id="UP000838324"/>
    </source>
</evidence>
<proteinExistence type="predicted"/>
<dbReference type="SMART" id="SM00341">
    <property type="entry name" value="HRDC"/>
    <property type="match status" value="1"/>
</dbReference>
<dbReference type="SUPFAM" id="SSF47819">
    <property type="entry name" value="HRDC-like"/>
    <property type="match status" value="1"/>
</dbReference>
<accession>A0ABN8GHE6</accession>
<comment type="caution">
    <text evidence="2">The sequence shown here is derived from an EMBL/GenBank/DDBJ whole genome shotgun (WGS) entry which is preliminary data.</text>
</comment>
<protein>
    <recommendedName>
        <fullName evidence="1">HRDC domain-containing protein</fullName>
    </recommendedName>
</protein>
<gene>
    <name evidence="2" type="ORF">PAECIP111892_02663</name>
</gene>
<name>A0ABN8GHE6_9BACL</name>
<reference evidence="2" key="1">
    <citation type="submission" date="2022-01" db="EMBL/GenBank/DDBJ databases">
        <authorList>
            <person name="Criscuolo A."/>
        </authorList>
    </citation>
    <scope>NUCLEOTIDE SEQUENCE</scope>
    <source>
        <strain evidence="2">CIP111892</strain>
    </source>
</reference>
<dbReference type="PROSITE" id="PS50967">
    <property type="entry name" value="HRDC"/>
    <property type="match status" value="1"/>
</dbReference>
<dbReference type="EMBL" id="CAKMMG010000002">
    <property type="protein sequence ID" value="CAH1205314.1"/>
    <property type="molecule type" value="Genomic_DNA"/>
</dbReference>
<dbReference type="Proteomes" id="UP000838324">
    <property type="component" value="Unassembled WGS sequence"/>
</dbReference>
<keyword evidence="3" id="KW-1185">Reference proteome</keyword>
<sequence>MCVQEMYWSCGGSGYTVASGRRSDHACCKTRKVGIHMQIVFMNRLSRISGVEQEIFAQLWIGEEEGVWRLGWKDFAGNLETDEHIWYEGGSWNEMLCVYRHELAVKMGAGYRPLIDGVFHDEENLAQRSREQLQLQYYSEHHGNEAVYEELCAWRRGKASSERKAPYILASNRLLRMLSAYLPRTPEELLQIPGVGEGKASQHGGDWLNITSAVPREHNYPLNWVFEAVDDEEFSSWLFKQKEIKYKKQLERLRLRRILLQGIENGLDMEQLKVSSGVSRREVLESVEELEKEGYSVEKLIELELREVTAEEQNRIWTAYELMGDSYLKPALYKAYGENFSPAEGLDLYYERLRLIRIRFRRIQDAGMGIATSF</sequence>
<dbReference type="Gene3D" id="1.10.150.80">
    <property type="entry name" value="HRDC domain"/>
    <property type="match status" value="1"/>
</dbReference>
<organism evidence="2 3">
    <name type="scientific">Paenibacillus auburnensis</name>
    <dbReference type="NCBI Taxonomy" id="2905649"/>
    <lineage>
        <taxon>Bacteria</taxon>
        <taxon>Bacillati</taxon>
        <taxon>Bacillota</taxon>
        <taxon>Bacilli</taxon>
        <taxon>Bacillales</taxon>
        <taxon>Paenibacillaceae</taxon>
        <taxon>Paenibacillus</taxon>
    </lineage>
</organism>
<evidence type="ECO:0000259" key="1">
    <source>
        <dbReference type="PROSITE" id="PS50967"/>
    </source>
</evidence>
<dbReference type="InterPro" id="IPR010997">
    <property type="entry name" value="HRDC-like_sf"/>
</dbReference>